<name>A0A835YQQ7_9STRA</name>
<feature type="transmembrane region" description="Helical" evidence="9">
    <location>
        <begin position="206"/>
        <end position="227"/>
    </location>
</feature>
<dbReference type="AlphaFoldDB" id="A0A835YQQ7"/>
<dbReference type="Pfam" id="PF01105">
    <property type="entry name" value="EMP24_GP25L"/>
    <property type="match status" value="1"/>
</dbReference>
<dbReference type="GO" id="GO:0016020">
    <property type="term" value="C:membrane"/>
    <property type="evidence" value="ECO:0007669"/>
    <property type="project" value="UniProtKB-SubCell"/>
</dbReference>
<feature type="domain" description="GOLD" evidence="11">
    <location>
        <begin position="36"/>
        <end position="172"/>
    </location>
</feature>
<evidence type="ECO:0000256" key="2">
    <source>
        <dbReference type="ARBA" id="ARBA00007104"/>
    </source>
</evidence>
<keyword evidence="3 7" id="KW-0812">Transmembrane</keyword>
<reference evidence="12" key="1">
    <citation type="submission" date="2021-02" db="EMBL/GenBank/DDBJ databases">
        <title>First Annotated Genome of the Yellow-green Alga Tribonema minus.</title>
        <authorList>
            <person name="Mahan K.M."/>
        </authorList>
    </citation>
    <scope>NUCLEOTIDE SEQUENCE</scope>
    <source>
        <strain evidence="12">UTEX B ZZ1240</strain>
    </source>
</reference>
<dbReference type="InterPro" id="IPR009038">
    <property type="entry name" value="GOLD_dom"/>
</dbReference>
<evidence type="ECO:0000256" key="8">
    <source>
        <dbReference type="SAM" id="Coils"/>
    </source>
</evidence>
<evidence type="ECO:0000256" key="3">
    <source>
        <dbReference type="ARBA" id="ARBA00022692"/>
    </source>
</evidence>
<keyword evidence="5 9" id="KW-1133">Transmembrane helix</keyword>
<feature type="signal peptide" evidence="10">
    <location>
        <begin position="1"/>
        <end position="25"/>
    </location>
</feature>
<organism evidence="12 13">
    <name type="scientific">Tribonema minus</name>
    <dbReference type="NCBI Taxonomy" id="303371"/>
    <lineage>
        <taxon>Eukaryota</taxon>
        <taxon>Sar</taxon>
        <taxon>Stramenopiles</taxon>
        <taxon>Ochrophyta</taxon>
        <taxon>PX clade</taxon>
        <taxon>Xanthophyceae</taxon>
        <taxon>Tribonematales</taxon>
        <taxon>Tribonemataceae</taxon>
        <taxon>Tribonema</taxon>
    </lineage>
</organism>
<protein>
    <submittedName>
        <fullName evidence="12">Emp24/gp25L/p24 family/GOLD-domain-containing protein</fullName>
    </submittedName>
</protein>
<keyword evidence="6 9" id="KW-0472">Membrane</keyword>
<evidence type="ECO:0000256" key="10">
    <source>
        <dbReference type="SAM" id="SignalP"/>
    </source>
</evidence>
<comment type="similarity">
    <text evidence="2 7">Belongs to the EMP24/GP25L family.</text>
</comment>
<dbReference type="EMBL" id="JAFCMP010000511">
    <property type="protein sequence ID" value="KAG5178903.1"/>
    <property type="molecule type" value="Genomic_DNA"/>
</dbReference>
<keyword evidence="8" id="KW-0175">Coiled coil</keyword>
<dbReference type="PANTHER" id="PTHR22811">
    <property type="entry name" value="TRANSMEMBRANE EMP24 DOMAIN-CONTAINING PROTEIN"/>
    <property type="match status" value="1"/>
</dbReference>
<keyword evidence="13" id="KW-1185">Reference proteome</keyword>
<dbReference type="OrthoDB" id="3427at2759"/>
<gene>
    <name evidence="12" type="ORF">JKP88DRAFT_188258</name>
</gene>
<evidence type="ECO:0000256" key="5">
    <source>
        <dbReference type="ARBA" id="ARBA00022989"/>
    </source>
</evidence>
<dbReference type="InterPro" id="IPR015720">
    <property type="entry name" value="Emp24-like"/>
</dbReference>
<comment type="caution">
    <text evidence="12">The sequence shown here is derived from an EMBL/GenBank/DDBJ whole genome shotgun (WGS) entry which is preliminary data.</text>
</comment>
<dbReference type="PROSITE" id="PS50866">
    <property type="entry name" value="GOLD"/>
    <property type="match status" value="1"/>
</dbReference>
<feature type="chain" id="PRO_5033008205" evidence="10">
    <location>
        <begin position="26"/>
        <end position="237"/>
    </location>
</feature>
<comment type="subcellular location">
    <subcellularLocation>
        <location evidence="1 7">Membrane</location>
        <topology evidence="1 7">Single-pass type I membrane protein</topology>
    </subcellularLocation>
</comment>
<evidence type="ECO:0000313" key="13">
    <source>
        <dbReference type="Proteomes" id="UP000664859"/>
    </source>
</evidence>
<evidence type="ECO:0000259" key="11">
    <source>
        <dbReference type="PROSITE" id="PS50866"/>
    </source>
</evidence>
<evidence type="ECO:0000256" key="7">
    <source>
        <dbReference type="RuleBase" id="RU003827"/>
    </source>
</evidence>
<evidence type="ECO:0000313" key="12">
    <source>
        <dbReference type="EMBL" id="KAG5178903.1"/>
    </source>
</evidence>
<evidence type="ECO:0000256" key="1">
    <source>
        <dbReference type="ARBA" id="ARBA00004479"/>
    </source>
</evidence>
<proteinExistence type="inferred from homology"/>
<dbReference type="SMART" id="SM01190">
    <property type="entry name" value="EMP24_GP25L"/>
    <property type="match status" value="1"/>
</dbReference>
<evidence type="ECO:0000256" key="4">
    <source>
        <dbReference type="ARBA" id="ARBA00022729"/>
    </source>
</evidence>
<evidence type="ECO:0000256" key="6">
    <source>
        <dbReference type="ARBA" id="ARBA00023136"/>
    </source>
</evidence>
<keyword evidence="4 10" id="KW-0732">Signal</keyword>
<sequence>MGGRWRLLAPQLVLAVCGVLQPAQALYFLLGKVVPRRCFVEERPEETVLQIRTRFLDYAEGRGLEIEVSPFDAAAGGGWGGGGGGRPAARTGRTGRAATVKPVQYSVTEAVSTYEYEVPESGEYGICVGVKGAAPAGAWRVELEISLGQDDEYYEQQAEKNNLDAVQVQLERLSDRVIAILNEADYMKEKEVDFHKTSVQMNYTALWWPMVQMTILVVAGIFQVQYLKSFFKKRKLI</sequence>
<accession>A0A835YQQ7</accession>
<feature type="coiled-coil region" evidence="8">
    <location>
        <begin position="156"/>
        <end position="183"/>
    </location>
</feature>
<evidence type="ECO:0000256" key="9">
    <source>
        <dbReference type="SAM" id="Phobius"/>
    </source>
</evidence>
<dbReference type="Proteomes" id="UP000664859">
    <property type="component" value="Unassembled WGS sequence"/>
</dbReference>